<comment type="catalytic activity">
    <reaction evidence="1">
        <text>Hydrolyzes the link between N-acetylmuramoyl residues and L-amino acid residues in certain cell-wall glycopeptides.</text>
        <dbReference type="EC" id="3.5.1.28"/>
    </reaction>
</comment>
<organism evidence="6 7">
    <name type="scientific">Jejuia spongiicola</name>
    <dbReference type="NCBI Taxonomy" id="2942207"/>
    <lineage>
        <taxon>Bacteria</taxon>
        <taxon>Pseudomonadati</taxon>
        <taxon>Bacteroidota</taxon>
        <taxon>Flavobacteriia</taxon>
        <taxon>Flavobacteriales</taxon>
        <taxon>Flavobacteriaceae</taxon>
        <taxon>Jejuia</taxon>
    </lineage>
</organism>
<dbReference type="EC" id="3.5.1.28" evidence="2"/>
<keyword evidence="3" id="KW-0378">Hydrolase</keyword>
<feature type="signal peptide" evidence="4">
    <location>
        <begin position="1"/>
        <end position="20"/>
    </location>
</feature>
<dbReference type="Proteomes" id="UP001165381">
    <property type="component" value="Unassembled WGS sequence"/>
</dbReference>
<dbReference type="InterPro" id="IPR018392">
    <property type="entry name" value="LysM"/>
</dbReference>
<name>A0ABT0QGU9_9FLAO</name>
<evidence type="ECO:0000256" key="2">
    <source>
        <dbReference type="ARBA" id="ARBA00011901"/>
    </source>
</evidence>
<dbReference type="EMBL" id="JAMFLZ010000004">
    <property type="protein sequence ID" value="MCL6295673.1"/>
    <property type="molecule type" value="Genomic_DNA"/>
</dbReference>
<dbReference type="PANTHER" id="PTHR30404">
    <property type="entry name" value="N-ACETYLMURAMOYL-L-ALANINE AMIDASE"/>
    <property type="match status" value="1"/>
</dbReference>
<feature type="chain" id="PRO_5046349096" description="N-acetylmuramoyl-L-alanine amidase" evidence="4">
    <location>
        <begin position="21"/>
        <end position="349"/>
    </location>
</feature>
<proteinExistence type="predicted"/>
<dbReference type="RefSeq" id="WP_249973255.1">
    <property type="nucleotide sequence ID" value="NZ_JAMFLZ010000004.1"/>
</dbReference>
<dbReference type="PROSITE" id="PS51782">
    <property type="entry name" value="LYSM"/>
    <property type="match status" value="1"/>
</dbReference>
<comment type="caution">
    <text evidence="6">The sequence shown here is derived from an EMBL/GenBank/DDBJ whole genome shotgun (WGS) entry which is preliminary data.</text>
</comment>
<sequence>MLRRLILFAFLFFISFISLAQTPEKTVIAKKGDGIYSLLRNNGLDPTKYLKKFIALNKAQLKPNNQLLIGESYILPKAEIIIEEPHTITDSIPSKVIDSITVVNKINFPLFGKKHSVFNIESKKLDGAIYYLISGHGGPDPGAITTYNNTTISEDEYAYDVTLRLAKRLLSNGAKVYIIIKDENDGIRDKRILEIDYDEVCYVNKKIPRNQTLRLRQRTRTVNTLFMKHKGAYQRLIVTHVDSRSENKNIDVFFYHHKKSKNGKRLATNILESFKEKYAEHQPNRTYAGSVSSRGLYLIKNTFPPMVYIELGNIKNKKDQKRILDYENREALANWIYGGLLVDFNSTNE</sequence>
<evidence type="ECO:0000259" key="5">
    <source>
        <dbReference type="PROSITE" id="PS51782"/>
    </source>
</evidence>
<dbReference type="SUPFAM" id="SSF53187">
    <property type="entry name" value="Zn-dependent exopeptidases"/>
    <property type="match status" value="1"/>
</dbReference>
<evidence type="ECO:0000313" key="6">
    <source>
        <dbReference type="EMBL" id="MCL6295673.1"/>
    </source>
</evidence>
<dbReference type="Gene3D" id="3.40.630.40">
    <property type="entry name" value="Zn-dependent exopeptidases"/>
    <property type="match status" value="1"/>
</dbReference>
<dbReference type="InterPro" id="IPR002508">
    <property type="entry name" value="MurNAc-LAA_cat"/>
</dbReference>
<keyword evidence="4" id="KW-0732">Signal</keyword>
<reference evidence="6" key="1">
    <citation type="submission" date="2022-05" db="EMBL/GenBank/DDBJ databases">
        <authorList>
            <person name="Park J.-S."/>
        </authorList>
    </citation>
    <scope>NUCLEOTIDE SEQUENCE</scope>
    <source>
        <strain evidence="6">2012CJ34-3</strain>
    </source>
</reference>
<accession>A0ABT0QGU9</accession>
<evidence type="ECO:0000313" key="7">
    <source>
        <dbReference type="Proteomes" id="UP001165381"/>
    </source>
</evidence>
<gene>
    <name evidence="6" type="ORF">M3P09_11750</name>
</gene>
<feature type="domain" description="LysM" evidence="5">
    <location>
        <begin position="25"/>
        <end position="75"/>
    </location>
</feature>
<evidence type="ECO:0000256" key="1">
    <source>
        <dbReference type="ARBA" id="ARBA00001561"/>
    </source>
</evidence>
<dbReference type="Pfam" id="PF01520">
    <property type="entry name" value="Amidase_3"/>
    <property type="match status" value="1"/>
</dbReference>
<dbReference type="CDD" id="cd02696">
    <property type="entry name" value="MurNAc-LAA"/>
    <property type="match status" value="1"/>
</dbReference>
<evidence type="ECO:0000256" key="4">
    <source>
        <dbReference type="SAM" id="SignalP"/>
    </source>
</evidence>
<keyword evidence="7" id="KW-1185">Reference proteome</keyword>
<dbReference type="PANTHER" id="PTHR30404:SF0">
    <property type="entry name" value="N-ACETYLMURAMOYL-L-ALANINE AMIDASE AMIC"/>
    <property type="match status" value="1"/>
</dbReference>
<dbReference type="SMART" id="SM00646">
    <property type="entry name" value="Ami_3"/>
    <property type="match status" value="1"/>
</dbReference>
<evidence type="ECO:0000256" key="3">
    <source>
        <dbReference type="ARBA" id="ARBA00022801"/>
    </source>
</evidence>
<dbReference type="InterPro" id="IPR050695">
    <property type="entry name" value="N-acetylmuramoyl_amidase_3"/>
</dbReference>
<protein>
    <recommendedName>
        <fullName evidence="2">N-acetylmuramoyl-L-alanine amidase</fullName>
        <ecNumber evidence="2">3.5.1.28</ecNumber>
    </recommendedName>
</protein>